<evidence type="ECO:0008006" key="2">
    <source>
        <dbReference type="Google" id="ProtNLM"/>
    </source>
</evidence>
<reference evidence="1" key="1">
    <citation type="submission" date="2020-02" db="EMBL/GenBank/DDBJ databases">
        <authorList>
            <person name="Meier V. D."/>
        </authorList>
    </citation>
    <scope>NUCLEOTIDE SEQUENCE</scope>
    <source>
        <strain evidence="1">AVDCRST_MAG26</strain>
    </source>
</reference>
<dbReference type="PIRSF" id="PIRSF008502">
    <property type="entry name" value="UCP008502"/>
    <property type="match status" value="1"/>
</dbReference>
<gene>
    <name evidence="1" type="ORF">AVDCRST_MAG26-1868</name>
</gene>
<accession>A0A6J4IHL2</accession>
<dbReference type="AlphaFoldDB" id="A0A6J4IHL2"/>
<dbReference type="PANTHER" id="PTHR36439">
    <property type="entry name" value="BLL4334 PROTEIN"/>
    <property type="match status" value="1"/>
</dbReference>
<dbReference type="InterPro" id="IPR012545">
    <property type="entry name" value="DUF1697"/>
</dbReference>
<dbReference type="EMBL" id="CADCTK010000426">
    <property type="protein sequence ID" value="CAA9250286.1"/>
    <property type="molecule type" value="Genomic_DNA"/>
</dbReference>
<sequence length="181" mass="20496">MPRYIAFLRAINVGGHTVKMDHLRKLFEVLGFSNVETFIASGNVIFESPETNTLVLEEQIEGHLRQSLGYEVKTFIRTPSELAAIAKYRPFATDEVDDAEDMLYIAFLPAAPGSESRDKLMAFRSQIDDFDVYGREIYWRCRTRISASTFSGARLEKAIGMPATMRNSTTVRKLAAKYPDE</sequence>
<evidence type="ECO:0000313" key="1">
    <source>
        <dbReference type="EMBL" id="CAA9250286.1"/>
    </source>
</evidence>
<dbReference type="PANTHER" id="PTHR36439:SF1">
    <property type="entry name" value="DUF1697 DOMAIN-CONTAINING PROTEIN"/>
    <property type="match status" value="1"/>
</dbReference>
<protein>
    <recommendedName>
        <fullName evidence="2">DUF1697 domain-containing protein</fullName>
    </recommendedName>
</protein>
<proteinExistence type="predicted"/>
<name>A0A6J4IHL2_9CHLR</name>
<dbReference type="SUPFAM" id="SSF160379">
    <property type="entry name" value="SP0830-like"/>
    <property type="match status" value="1"/>
</dbReference>
<dbReference type="Gene3D" id="3.30.70.1280">
    <property type="entry name" value="SP0830-like domains"/>
    <property type="match status" value="1"/>
</dbReference>
<dbReference type="Pfam" id="PF08002">
    <property type="entry name" value="DUF1697"/>
    <property type="match status" value="1"/>
</dbReference>
<organism evidence="1">
    <name type="scientific">uncultured Chloroflexia bacterium</name>
    <dbReference type="NCBI Taxonomy" id="1672391"/>
    <lineage>
        <taxon>Bacteria</taxon>
        <taxon>Bacillati</taxon>
        <taxon>Chloroflexota</taxon>
        <taxon>Chloroflexia</taxon>
        <taxon>environmental samples</taxon>
    </lineage>
</organism>